<evidence type="ECO:0000256" key="9">
    <source>
        <dbReference type="SAM" id="MobiDB-lite"/>
    </source>
</evidence>
<dbReference type="PANTHER" id="PTHR46481:SF10">
    <property type="entry name" value="ZINC FINGER BED DOMAIN-CONTAINING PROTEIN 39"/>
    <property type="match status" value="1"/>
</dbReference>
<sequence length="326" mass="37787">MDNQEEIDNENIESDLSEGEGIHVTEKQAKISINLNEPEDSLWRFFERPTSSSQIKIKCLLCKKSLSRGTDQSTSALHKHLKSSHPGNYKVYKKAADETKNKKRTVEKNFSIKLGQTSQSSLFQPVVQSKLPNDNKKSLEMDEKILKYMCWNCEPLSLTERPGFKEMINYSFPNYQVKGRDFMTDLLNKKYTDCFNKLKTRLENKEISITIDTWSNKNGDKSFLSITVHWISDEYTREFALGSATPLDIFESHTGEYLKTKIEEFLEEFSISKENLHLVIRDAASVMRKAARLLGINSFDCFIHMLQLVFKILSIYFDLLRRSMTV</sequence>
<dbReference type="InterPro" id="IPR003656">
    <property type="entry name" value="Znf_BED"/>
</dbReference>
<keyword evidence="7" id="KW-0539">Nucleus</keyword>
<feature type="domain" description="BED-type" evidence="10">
    <location>
        <begin position="37"/>
        <end position="92"/>
    </location>
</feature>
<dbReference type="GO" id="GO:0003677">
    <property type="term" value="F:DNA binding"/>
    <property type="evidence" value="ECO:0007669"/>
    <property type="project" value="InterPro"/>
</dbReference>
<dbReference type="InterPro" id="IPR052035">
    <property type="entry name" value="ZnF_BED_domain_contain"/>
</dbReference>
<dbReference type="EMBL" id="CAJEWN010000038">
    <property type="protein sequence ID" value="CAD2147170.1"/>
    <property type="molecule type" value="Genomic_DNA"/>
</dbReference>
<accession>A0A6V7U816</accession>
<evidence type="ECO:0000256" key="1">
    <source>
        <dbReference type="ARBA" id="ARBA00004123"/>
    </source>
</evidence>
<dbReference type="GO" id="GO:0009791">
    <property type="term" value="P:post-embryonic development"/>
    <property type="evidence" value="ECO:0007669"/>
    <property type="project" value="UniProtKB-ARBA"/>
</dbReference>
<evidence type="ECO:0000256" key="5">
    <source>
        <dbReference type="ARBA" id="ARBA00023015"/>
    </source>
</evidence>
<dbReference type="PANTHER" id="PTHR46481">
    <property type="entry name" value="ZINC FINGER BED DOMAIN-CONTAINING PROTEIN 4"/>
    <property type="match status" value="1"/>
</dbReference>
<dbReference type="SUPFAM" id="SSF53098">
    <property type="entry name" value="Ribonuclease H-like"/>
    <property type="match status" value="1"/>
</dbReference>
<dbReference type="GO" id="GO:0008270">
    <property type="term" value="F:zinc ion binding"/>
    <property type="evidence" value="ECO:0007669"/>
    <property type="project" value="UniProtKB-KW"/>
</dbReference>
<evidence type="ECO:0000256" key="3">
    <source>
        <dbReference type="ARBA" id="ARBA00022771"/>
    </source>
</evidence>
<evidence type="ECO:0000313" key="11">
    <source>
        <dbReference type="EMBL" id="CAD2147170.1"/>
    </source>
</evidence>
<evidence type="ECO:0000313" key="12">
    <source>
        <dbReference type="Proteomes" id="UP000580250"/>
    </source>
</evidence>
<dbReference type="OrthoDB" id="1607513at2759"/>
<reference evidence="11 12" key="1">
    <citation type="submission" date="2020-08" db="EMBL/GenBank/DDBJ databases">
        <authorList>
            <person name="Koutsovoulos G."/>
            <person name="Danchin GJ E."/>
        </authorList>
    </citation>
    <scope>NUCLEOTIDE SEQUENCE [LARGE SCALE GENOMIC DNA]</scope>
</reference>
<dbReference type="Proteomes" id="UP000580250">
    <property type="component" value="Unassembled WGS sequence"/>
</dbReference>
<comment type="subcellular location">
    <subcellularLocation>
        <location evidence="1">Nucleus</location>
    </subcellularLocation>
</comment>
<keyword evidence="2" id="KW-0479">Metal-binding</keyword>
<keyword evidence="6" id="KW-0804">Transcription</keyword>
<dbReference type="InterPro" id="IPR012337">
    <property type="entry name" value="RNaseH-like_sf"/>
</dbReference>
<dbReference type="Pfam" id="PF02892">
    <property type="entry name" value="zf-BED"/>
    <property type="match status" value="1"/>
</dbReference>
<feature type="compositionally biased region" description="Acidic residues" evidence="9">
    <location>
        <begin position="1"/>
        <end position="18"/>
    </location>
</feature>
<keyword evidence="4" id="KW-0862">Zinc</keyword>
<name>A0A6V7U816_MELEN</name>
<dbReference type="SMART" id="SM00614">
    <property type="entry name" value="ZnF_BED"/>
    <property type="match status" value="1"/>
</dbReference>
<feature type="region of interest" description="Disordered" evidence="9">
    <location>
        <begin position="1"/>
        <end position="21"/>
    </location>
</feature>
<evidence type="ECO:0000256" key="2">
    <source>
        <dbReference type="ARBA" id="ARBA00022723"/>
    </source>
</evidence>
<protein>
    <recommendedName>
        <fullName evidence="10">BED-type domain-containing protein</fullName>
    </recommendedName>
</protein>
<dbReference type="SUPFAM" id="SSF57667">
    <property type="entry name" value="beta-beta-alpha zinc fingers"/>
    <property type="match status" value="1"/>
</dbReference>
<comment type="caution">
    <text evidence="11">The sequence shown here is derived from an EMBL/GenBank/DDBJ whole genome shotgun (WGS) entry which is preliminary data.</text>
</comment>
<keyword evidence="3 8" id="KW-0863">Zinc-finger</keyword>
<evidence type="ECO:0000256" key="4">
    <source>
        <dbReference type="ARBA" id="ARBA00022833"/>
    </source>
</evidence>
<evidence type="ECO:0000256" key="8">
    <source>
        <dbReference type="PROSITE-ProRule" id="PRU00027"/>
    </source>
</evidence>
<evidence type="ECO:0000256" key="7">
    <source>
        <dbReference type="ARBA" id="ARBA00023242"/>
    </source>
</evidence>
<evidence type="ECO:0000259" key="10">
    <source>
        <dbReference type="PROSITE" id="PS50808"/>
    </source>
</evidence>
<keyword evidence="5" id="KW-0805">Transcription regulation</keyword>
<dbReference type="InterPro" id="IPR036236">
    <property type="entry name" value="Znf_C2H2_sf"/>
</dbReference>
<organism evidence="11 12">
    <name type="scientific">Meloidogyne enterolobii</name>
    <name type="common">Root-knot nematode worm</name>
    <name type="synonym">Meloidogyne mayaguensis</name>
    <dbReference type="NCBI Taxonomy" id="390850"/>
    <lineage>
        <taxon>Eukaryota</taxon>
        <taxon>Metazoa</taxon>
        <taxon>Ecdysozoa</taxon>
        <taxon>Nematoda</taxon>
        <taxon>Chromadorea</taxon>
        <taxon>Rhabditida</taxon>
        <taxon>Tylenchina</taxon>
        <taxon>Tylenchomorpha</taxon>
        <taxon>Tylenchoidea</taxon>
        <taxon>Meloidogynidae</taxon>
        <taxon>Meloidogyninae</taxon>
        <taxon>Meloidogyne</taxon>
    </lineage>
</organism>
<evidence type="ECO:0000256" key="6">
    <source>
        <dbReference type="ARBA" id="ARBA00023163"/>
    </source>
</evidence>
<dbReference type="GO" id="GO:0005634">
    <property type="term" value="C:nucleus"/>
    <property type="evidence" value="ECO:0007669"/>
    <property type="project" value="UniProtKB-SubCell"/>
</dbReference>
<gene>
    <name evidence="11" type="ORF">MENT_LOCUS8894</name>
</gene>
<dbReference type="PROSITE" id="PS50808">
    <property type="entry name" value="ZF_BED"/>
    <property type="match status" value="1"/>
</dbReference>
<proteinExistence type="predicted"/>
<dbReference type="AlphaFoldDB" id="A0A6V7U816"/>
<dbReference type="SUPFAM" id="SSF140996">
    <property type="entry name" value="Hermes dimerisation domain"/>
    <property type="match status" value="1"/>
</dbReference>